<dbReference type="PhylomeDB" id="A0A0G4FXV9"/>
<dbReference type="Gene3D" id="3.90.550.10">
    <property type="entry name" value="Spore Coat Polysaccharide Biosynthesis Protein SpsA, Chain A"/>
    <property type="match status" value="1"/>
</dbReference>
<evidence type="ECO:0000256" key="1">
    <source>
        <dbReference type="ARBA" id="ARBA00001936"/>
    </source>
</evidence>
<keyword evidence="3" id="KW-0808">Transferase</keyword>
<proteinExistence type="inferred from homology"/>
<evidence type="ECO:0000313" key="9">
    <source>
        <dbReference type="EMBL" id="CEM19716.1"/>
    </source>
</evidence>
<dbReference type="GO" id="GO:0051748">
    <property type="term" value="F:UTP-monosaccharide-1-phosphate uridylyltransferase activity"/>
    <property type="evidence" value="ECO:0007669"/>
    <property type="project" value="UniProtKB-EC"/>
</dbReference>
<dbReference type="InterPro" id="IPR039741">
    <property type="entry name" value="UDP-sugar_pyrophosphorylase"/>
</dbReference>
<evidence type="ECO:0000256" key="4">
    <source>
        <dbReference type="ARBA" id="ARBA00022695"/>
    </source>
</evidence>
<comment type="cofactor">
    <cofactor evidence="2">
        <name>Mg(2+)</name>
        <dbReference type="ChEBI" id="CHEBI:18420"/>
    </cofactor>
</comment>
<dbReference type="GO" id="GO:0003977">
    <property type="term" value="F:UDP-N-acetylglucosamine diphosphorylase activity"/>
    <property type="evidence" value="ECO:0007669"/>
    <property type="project" value="TreeGrafter"/>
</dbReference>
<dbReference type="GO" id="GO:0006048">
    <property type="term" value="P:UDP-N-acetylglucosamine biosynthetic process"/>
    <property type="evidence" value="ECO:0007669"/>
    <property type="project" value="TreeGrafter"/>
</dbReference>
<reference evidence="9" key="1">
    <citation type="submission" date="2014-11" db="EMBL/GenBank/DDBJ databases">
        <authorList>
            <person name="Otto D Thomas"/>
            <person name="Naeem Raeece"/>
        </authorList>
    </citation>
    <scope>NUCLEOTIDE SEQUENCE</scope>
</reference>
<comment type="catalytic activity">
    <reaction evidence="7">
        <text>a monosaccharide 1-phosphate + UTP + H(+) = a UDP-monosaccharide + diphosphate</text>
        <dbReference type="Rhea" id="RHEA:13205"/>
        <dbReference type="ChEBI" id="CHEBI:15378"/>
        <dbReference type="ChEBI" id="CHEBI:33019"/>
        <dbReference type="ChEBI" id="CHEBI:46398"/>
        <dbReference type="ChEBI" id="CHEBI:140358"/>
        <dbReference type="ChEBI" id="CHEBI:140359"/>
        <dbReference type="EC" id="2.7.7.64"/>
    </reaction>
</comment>
<dbReference type="PANTHER" id="PTHR11952">
    <property type="entry name" value="UDP- GLUCOSE PYROPHOSPHORYLASE"/>
    <property type="match status" value="1"/>
</dbReference>
<dbReference type="Pfam" id="PF01704">
    <property type="entry name" value="UDPGP"/>
    <property type="match status" value="1"/>
</dbReference>
<dbReference type="PANTHER" id="PTHR11952:SF9">
    <property type="entry name" value="UDP-SUGAR PYROPHOSPHORYLASE"/>
    <property type="match status" value="1"/>
</dbReference>
<dbReference type="SUPFAM" id="SSF53448">
    <property type="entry name" value="Nucleotide-diphospho-sugar transferases"/>
    <property type="match status" value="1"/>
</dbReference>
<dbReference type="Gene3D" id="2.160.10.30">
    <property type="match status" value="1"/>
</dbReference>
<evidence type="ECO:0000256" key="3">
    <source>
        <dbReference type="ARBA" id="ARBA00022679"/>
    </source>
</evidence>
<evidence type="ECO:0000256" key="8">
    <source>
        <dbReference type="SAM" id="MobiDB-lite"/>
    </source>
</evidence>
<evidence type="ECO:0000256" key="6">
    <source>
        <dbReference type="ARBA" id="ARBA00039080"/>
    </source>
</evidence>
<name>A0A0G4FXV9_9ALVE</name>
<feature type="compositionally biased region" description="Polar residues" evidence="8">
    <location>
        <begin position="1"/>
        <end position="10"/>
    </location>
</feature>
<feature type="region of interest" description="Disordered" evidence="8">
    <location>
        <begin position="1"/>
        <end position="55"/>
    </location>
</feature>
<protein>
    <recommendedName>
        <fullName evidence="6">UTP-monosaccharide-1-phosphate uridylyltransferase</fullName>
        <ecNumber evidence="6">2.7.7.64</ecNumber>
    </recommendedName>
</protein>
<evidence type="ECO:0000256" key="5">
    <source>
        <dbReference type="ARBA" id="ARBA00038047"/>
    </source>
</evidence>
<gene>
    <name evidence="9" type="ORF">Cvel_19167</name>
</gene>
<comment type="similarity">
    <text evidence="5">Belongs to the USP family.</text>
</comment>
<accession>A0A0G4FXV9</accession>
<organism evidence="9">
    <name type="scientific">Chromera velia CCMP2878</name>
    <dbReference type="NCBI Taxonomy" id="1169474"/>
    <lineage>
        <taxon>Eukaryota</taxon>
        <taxon>Sar</taxon>
        <taxon>Alveolata</taxon>
        <taxon>Colpodellida</taxon>
        <taxon>Chromeraceae</taxon>
        <taxon>Chromera</taxon>
    </lineage>
</organism>
<comment type="cofactor">
    <cofactor evidence="1">
        <name>Mn(2+)</name>
        <dbReference type="ChEBI" id="CHEBI:29035"/>
    </cofactor>
</comment>
<dbReference type="InterPro" id="IPR002618">
    <property type="entry name" value="UDPGP_fam"/>
</dbReference>
<evidence type="ECO:0000256" key="7">
    <source>
        <dbReference type="ARBA" id="ARBA00048259"/>
    </source>
</evidence>
<sequence length="721" mass="77883">MDEESFSFSPQAGGAGGRFRASSNDTSLDRERERQPGGGEGTPSMNASVTALGPGTAAAAAREENLFANVITEDDLQWIAWLKSPQQNQGHLVENWEGERMVDIKRFIAQLKQLDRHYSGGLSEYVRKARGLLEDLRKGVNPFTGMVPEVPDGERLFVGSDAFCAFENLGLEQLEACAFVIVAGGLGERLGYKGVKVTLPAEMATGRSFLEVFLTTIGEFQRFARRRAHDPALVLPVVVMTSRQTHAQVVATLREHGFFGLSEGQISVLMQEEVAALTDHNGRFATVPGDRWAILTKPHGHGDVHSLLFKAGLPAQWHRQGRRWVVFFQDTNALAVRAIPSVLGVASKHGFAMNTAAVPRKPGEFVGGICKLRKGNTSSGVTVNVEYNVLGTLLSATLDKQGDIPDETGYSPFPGNTNVFALSLKPYCDALNRSSGTIPEFINPKYTDASKSSFKAPTRLECMMQEVPRLFPASCKVGVTQLDRWFCYSVVKNDPLEAAKKQKDGLPPDCPFSGEAAIYNGSARMLRIAAETCGHPCRFAVPAAIGSMEELDSTAVPLPAASAGAGQTHVGDGGTGGVTRGGALAESEGPFAPTNLTFKGVTVSLGPRVVFMPSFATSYEDLLKRVKGALQITSRSFLILEGDVRLEGPLELDGSLVLRASEGHKLVVKRLSVVNRGWEMKEVVEGDVDAAHPAVALRGFHIVKHDQRVIEARDEDKVISE</sequence>
<keyword evidence="4" id="KW-0548">Nucleotidyltransferase</keyword>
<dbReference type="AlphaFoldDB" id="A0A0G4FXV9"/>
<dbReference type="VEuPathDB" id="CryptoDB:Cvel_19167"/>
<evidence type="ECO:0000256" key="2">
    <source>
        <dbReference type="ARBA" id="ARBA00001946"/>
    </source>
</evidence>
<dbReference type="EMBL" id="CDMZ01000699">
    <property type="protein sequence ID" value="CEM19716.1"/>
    <property type="molecule type" value="Genomic_DNA"/>
</dbReference>
<dbReference type="InterPro" id="IPR029044">
    <property type="entry name" value="Nucleotide-diphossugar_trans"/>
</dbReference>
<dbReference type="EC" id="2.7.7.64" evidence="6"/>